<evidence type="ECO:0000313" key="1">
    <source>
        <dbReference type="EMBL" id="ETR73961.1"/>
    </source>
</evidence>
<reference evidence="2" key="1">
    <citation type="submission" date="2012-11" db="EMBL/GenBank/DDBJ databases">
        <authorList>
            <person name="Lucero-Rivera Y.E."/>
            <person name="Tovar-Ramirez D."/>
        </authorList>
    </citation>
    <scope>NUCLEOTIDE SEQUENCE [LARGE SCALE GENOMIC DNA]</scope>
    <source>
        <strain evidence="2">Araruama</strain>
    </source>
</reference>
<comment type="caution">
    <text evidence="1">The sequence shown here is derived from an EMBL/GenBank/DDBJ whole genome shotgun (WGS) entry which is preliminary data.</text>
</comment>
<dbReference type="EMBL" id="ATBP01000028">
    <property type="protein sequence ID" value="ETR73961.1"/>
    <property type="molecule type" value="Genomic_DNA"/>
</dbReference>
<sequence length="84" mass="9892">MKKLLPIYIQPSRIVEQIDIKTGDDETTLDYFFTQNAVKVYVFETDVHKTYESAIEALETEICYLNVKLREFKLLAEEELDENV</sequence>
<evidence type="ECO:0000313" key="2">
    <source>
        <dbReference type="Proteomes" id="UP000189670"/>
    </source>
</evidence>
<proteinExistence type="predicted"/>
<accession>A0A1V1PGD6</accession>
<protein>
    <submittedName>
        <fullName evidence="1">Uncharacterized protein</fullName>
    </submittedName>
</protein>
<organism evidence="1 2">
    <name type="scientific">Candidatus Magnetoglobus multicellularis str. Araruama</name>
    <dbReference type="NCBI Taxonomy" id="890399"/>
    <lineage>
        <taxon>Bacteria</taxon>
        <taxon>Pseudomonadati</taxon>
        <taxon>Thermodesulfobacteriota</taxon>
        <taxon>Desulfobacteria</taxon>
        <taxon>Desulfobacterales</taxon>
        <taxon>Desulfobacteraceae</taxon>
        <taxon>Candidatus Magnetoglobus</taxon>
    </lineage>
</organism>
<dbReference type="AlphaFoldDB" id="A0A1V1PGD6"/>
<gene>
    <name evidence="1" type="ORF">OMM_06621</name>
</gene>
<name>A0A1V1PGD6_9BACT</name>
<dbReference type="Proteomes" id="UP000189670">
    <property type="component" value="Unassembled WGS sequence"/>
</dbReference>